<dbReference type="Proteomes" id="UP000242310">
    <property type="component" value="Unassembled WGS sequence"/>
</dbReference>
<keyword evidence="3" id="KW-1185">Reference proteome</keyword>
<keyword evidence="1" id="KW-0812">Transmembrane</keyword>
<feature type="transmembrane region" description="Helical" evidence="1">
    <location>
        <begin position="12"/>
        <end position="29"/>
    </location>
</feature>
<gene>
    <name evidence="2" type="ORF">B0H94_105127</name>
</gene>
<keyword evidence="1" id="KW-1133">Transmembrane helix</keyword>
<keyword evidence="1" id="KW-0472">Membrane</keyword>
<evidence type="ECO:0000313" key="2">
    <source>
        <dbReference type="EMBL" id="PSL46974.1"/>
    </source>
</evidence>
<name>A0A2P8HL77_9BACI</name>
<organism evidence="2 3">
    <name type="scientific">Salsuginibacillus halophilus</name>
    <dbReference type="NCBI Taxonomy" id="517424"/>
    <lineage>
        <taxon>Bacteria</taxon>
        <taxon>Bacillati</taxon>
        <taxon>Bacillota</taxon>
        <taxon>Bacilli</taxon>
        <taxon>Bacillales</taxon>
        <taxon>Bacillaceae</taxon>
        <taxon>Salsuginibacillus</taxon>
    </lineage>
</organism>
<accession>A0A2P8HL77</accession>
<dbReference type="EMBL" id="PYAV01000005">
    <property type="protein sequence ID" value="PSL46974.1"/>
    <property type="molecule type" value="Genomic_DNA"/>
</dbReference>
<dbReference type="AlphaFoldDB" id="A0A2P8HL77"/>
<protein>
    <submittedName>
        <fullName evidence="2">Uncharacterized protein</fullName>
    </submittedName>
</protein>
<dbReference type="RefSeq" id="WP_146139928.1">
    <property type="nucleotide sequence ID" value="NZ_PYAV01000005.1"/>
</dbReference>
<evidence type="ECO:0000256" key="1">
    <source>
        <dbReference type="SAM" id="Phobius"/>
    </source>
</evidence>
<evidence type="ECO:0000313" key="3">
    <source>
        <dbReference type="Proteomes" id="UP000242310"/>
    </source>
</evidence>
<comment type="caution">
    <text evidence="2">The sequence shown here is derived from an EMBL/GenBank/DDBJ whole genome shotgun (WGS) entry which is preliminary data.</text>
</comment>
<proteinExistence type="predicted"/>
<reference evidence="2 3" key="1">
    <citation type="submission" date="2018-03" db="EMBL/GenBank/DDBJ databases">
        <title>Genomic Encyclopedia of Type Strains, Phase III (KMG-III): the genomes of soil and plant-associated and newly described type strains.</title>
        <authorList>
            <person name="Whitman W."/>
        </authorList>
    </citation>
    <scope>NUCLEOTIDE SEQUENCE [LARGE SCALE GENOMIC DNA]</scope>
    <source>
        <strain evidence="2 3">CGMCC 1.07653</strain>
    </source>
</reference>
<sequence>MDSISRIKCHLLATVGRMAWVVMLVMLFYQTVQDGRIMDITRYIKPVDGLLLFTIAAGLWMDVFFTKKERRLKDEEMFGVSRR</sequence>
<feature type="transmembrane region" description="Helical" evidence="1">
    <location>
        <begin position="49"/>
        <end position="65"/>
    </location>
</feature>